<feature type="transmembrane region" description="Helical" evidence="9">
    <location>
        <begin position="472"/>
        <end position="494"/>
    </location>
</feature>
<dbReference type="GO" id="GO:1904447">
    <property type="term" value="P:folate import across plasma membrane"/>
    <property type="evidence" value="ECO:0007669"/>
    <property type="project" value="UniProtKB-UniRule"/>
</dbReference>
<evidence type="ECO:0000256" key="9">
    <source>
        <dbReference type="SAM" id="Phobius"/>
    </source>
</evidence>
<sequence>MKMAVCLPGPGLWDCSRCPGIRGHQVPRPLPSPAVSRRGPGGMALSGQEAEKQGPAEPRPGREPESWWCLVSYLCFYGFMAQMRPGESFITPYLLGPDKNFTQKQVTNEITPVLSYSYLAVLVPVFLLTDYLRYKPVLLLQGLSYVSVWLLLLFGSSVLHMQLMELFFSVTMAARIAYSSYVFSLVPPAHYQRVAGYSRAAVLLGVFTSSVLGQLLVTVGRVPFSTLNYVSLAFLTFSLVLALFLRCPKRSLFFNRSVPAGASPSELDQMNPGPGQPTGGRPGPAAAWRDSALARVLRELGHNLRLPQLRLWSLWWVFNSTGYYLIVYYVHILWNMVNPTMDSTRVYNGGADAASTLLGAITSFAAGFVKIRWAVWAKLVIAAVTVVQAGLVFLMYRTDSIWLCYMAFVLFRGSYQFLVPIATFQIASSLSQELRALVFGVNTFLATVLKTIITLIVSDKRGLGLPVHSQFLVYFMYFLVLFVAYFFAALLVGLQHLRRGIHQPLPPAQELRSPVQEKAVQDGALGSLQPGARPLALEDGVEAAGPASPEQSQQPEAKA</sequence>
<evidence type="ECO:0000256" key="2">
    <source>
        <dbReference type="ARBA" id="ARBA00005773"/>
    </source>
</evidence>
<evidence type="ECO:0000313" key="10">
    <source>
        <dbReference type="Proteomes" id="UP000694856"/>
    </source>
</evidence>
<gene>
    <name evidence="11 12 13 14" type="primary">SLC19A1</name>
</gene>
<keyword evidence="4 9" id="KW-0812">Transmembrane</keyword>
<dbReference type="CTD" id="6573"/>
<comment type="function">
    <text evidence="7">Transporter that mediates the import of reduced folates.</text>
</comment>
<feature type="transmembrane region" description="Helical" evidence="9">
    <location>
        <begin position="229"/>
        <end position="247"/>
    </location>
</feature>
<dbReference type="InterPro" id="IPR002666">
    <property type="entry name" value="Folate_carrier"/>
</dbReference>
<evidence type="ECO:0000256" key="3">
    <source>
        <dbReference type="ARBA" id="ARBA00022448"/>
    </source>
</evidence>
<dbReference type="PIRSF" id="PIRSF500793">
    <property type="entry name" value="Folate_transporter_1"/>
    <property type="match status" value="1"/>
</dbReference>
<keyword evidence="5 9" id="KW-1133">Transmembrane helix</keyword>
<feature type="compositionally biased region" description="Basic and acidic residues" evidence="8">
    <location>
        <begin position="49"/>
        <end position="63"/>
    </location>
</feature>
<keyword evidence="3 7" id="KW-0813">Transport</keyword>
<feature type="transmembrane region" description="Helical" evidence="9">
    <location>
        <begin position="436"/>
        <end position="457"/>
    </location>
</feature>
<feature type="transmembrane region" description="Helical" evidence="9">
    <location>
        <begin position="346"/>
        <end position="369"/>
    </location>
</feature>
<reference evidence="10" key="2">
    <citation type="submission" date="2025-05" db="UniProtKB">
        <authorList>
            <consortium name="RefSeq"/>
        </authorList>
    </citation>
    <scope>NUCLEOTIDE SEQUENCE [LARGE SCALE GENOMIC DNA]</scope>
    <source>
        <tissue evidence="11 13">Ear skin</tissue>
    </source>
</reference>
<feature type="transmembrane region" description="Helical" evidence="9">
    <location>
        <begin position="198"/>
        <end position="217"/>
    </location>
</feature>
<keyword evidence="7" id="KW-1003">Cell membrane</keyword>
<dbReference type="GO" id="GO:0005542">
    <property type="term" value="F:folic acid binding"/>
    <property type="evidence" value="ECO:0007669"/>
    <property type="project" value="UniProtKB-UniRule"/>
</dbReference>
<keyword evidence="7" id="KW-0290">Folate-binding</keyword>
<protein>
    <recommendedName>
        <fullName evidence="7">Reduced folate transporter</fullName>
    </recommendedName>
    <alternativeName>
        <fullName evidence="7">Solute carrier family 19 member 1</fullName>
    </alternativeName>
</protein>
<evidence type="ECO:0000256" key="5">
    <source>
        <dbReference type="ARBA" id="ARBA00022989"/>
    </source>
</evidence>
<dbReference type="AlphaFoldDB" id="A0A8B8TSY5"/>
<evidence type="ECO:0000256" key="7">
    <source>
        <dbReference type="PIRNR" id="PIRNR028739"/>
    </source>
</evidence>
<dbReference type="KEGG" id="cfr:102517451"/>
<dbReference type="PANTHER" id="PTHR10686">
    <property type="entry name" value="FOLATE TRANSPORTER"/>
    <property type="match status" value="1"/>
</dbReference>
<dbReference type="InterPro" id="IPR028339">
    <property type="entry name" value="SLC19A1"/>
</dbReference>
<feature type="transmembrane region" description="Helical" evidence="9">
    <location>
        <begin position="402"/>
        <end position="424"/>
    </location>
</feature>
<dbReference type="GeneID" id="102517451"/>
<name>A0A8B8TSY5_CAMFR</name>
<dbReference type="GO" id="GO:0015350">
    <property type="term" value="F:methotrexate transmembrane transporter activity"/>
    <property type="evidence" value="ECO:0007669"/>
    <property type="project" value="UniProtKB-UniRule"/>
</dbReference>
<keyword evidence="6 7" id="KW-0472">Membrane</keyword>
<feature type="region of interest" description="Disordered" evidence="8">
    <location>
        <begin position="26"/>
        <end position="63"/>
    </location>
</feature>
<feature type="compositionally biased region" description="Polar residues" evidence="8">
    <location>
        <begin position="549"/>
        <end position="559"/>
    </location>
</feature>
<dbReference type="FunFam" id="1.20.1250.20:FF:000225">
    <property type="entry name" value="Solute carrier family 19 member 1"/>
    <property type="match status" value="1"/>
</dbReference>
<evidence type="ECO:0000256" key="1">
    <source>
        <dbReference type="ARBA" id="ARBA00004141"/>
    </source>
</evidence>
<evidence type="ECO:0000313" key="12">
    <source>
        <dbReference type="RefSeq" id="XP_032345075.1"/>
    </source>
</evidence>
<dbReference type="Gene3D" id="1.20.1250.20">
    <property type="entry name" value="MFS general substrate transporter like domains"/>
    <property type="match status" value="1"/>
</dbReference>
<dbReference type="GO" id="GO:0008518">
    <property type="term" value="F:folate:monoatomic anion antiporter activity"/>
    <property type="evidence" value="ECO:0007669"/>
    <property type="project" value="UniProtKB-UniRule"/>
</dbReference>
<dbReference type="RefSeq" id="XP_032345184.1">
    <property type="nucleotide sequence ID" value="XM_032489293.1"/>
</dbReference>
<dbReference type="GO" id="GO:0016324">
    <property type="term" value="C:apical plasma membrane"/>
    <property type="evidence" value="ECO:0007669"/>
    <property type="project" value="UniProtKB-SubCell"/>
</dbReference>
<dbReference type="RefSeq" id="XP_032345116.1">
    <property type="nucleotide sequence ID" value="XM_032489225.1"/>
</dbReference>
<dbReference type="PIRSF" id="PIRSF028739">
    <property type="entry name" value="Folate_carrier"/>
    <property type="match status" value="1"/>
</dbReference>
<dbReference type="RefSeq" id="XP_032345075.1">
    <property type="nucleotide sequence ID" value="XM_032489184.1"/>
</dbReference>
<feature type="transmembrane region" description="Helical" evidence="9">
    <location>
        <begin position="166"/>
        <end position="186"/>
    </location>
</feature>
<dbReference type="NCBIfam" id="TIGR00806">
    <property type="entry name" value="rfc"/>
    <property type="match status" value="1"/>
</dbReference>
<comment type="similarity">
    <text evidence="2 7">Belongs to the reduced folate carrier (RFC) transporter (TC 2.A.48) family.</text>
</comment>
<evidence type="ECO:0000256" key="8">
    <source>
        <dbReference type="SAM" id="MobiDB-lite"/>
    </source>
</evidence>
<evidence type="ECO:0000256" key="6">
    <source>
        <dbReference type="ARBA" id="ARBA00023136"/>
    </source>
</evidence>
<dbReference type="PANTHER" id="PTHR10686:SF12">
    <property type="entry name" value="REDUCED FOLATE TRANSPORTER"/>
    <property type="match status" value="1"/>
</dbReference>
<feature type="transmembrane region" description="Helical" evidence="9">
    <location>
        <begin position="113"/>
        <end position="132"/>
    </location>
</feature>
<feature type="transmembrane region" description="Helical" evidence="9">
    <location>
        <begin position="314"/>
        <end position="334"/>
    </location>
</feature>
<feature type="transmembrane region" description="Helical" evidence="9">
    <location>
        <begin position="376"/>
        <end position="396"/>
    </location>
</feature>
<dbReference type="GO" id="GO:0016323">
    <property type="term" value="C:basolateral plasma membrane"/>
    <property type="evidence" value="ECO:0007669"/>
    <property type="project" value="UniProtKB-SubCell"/>
</dbReference>
<feature type="region of interest" description="Disordered" evidence="8">
    <location>
        <begin position="264"/>
        <end position="286"/>
    </location>
</feature>
<dbReference type="Pfam" id="PF01770">
    <property type="entry name" value="Folate_carrier"/>
    <property type="match status" value="1"/>
</dbReference>
<accession>A0A8B8TSY5</accession>
<dbReference type="RefSeq" id="XP_032345014.1">
    <property type="nucleotide sequence ID" value="XM_032489123.1"/>
</dbReference>
<organism evidence="10 12">
    <name type="scientific">Camelus ferus</name>
    <name type="common">Wild bactrian camel</name>
    <name type="synonym">Camelus bactrianus ferus</name>
    <dbReference type="NCBI Taxonomy" id="419612"/>
    <lineage>
        <taxon>Eukaryota</taxon>
        <taxon>Metazoa</taxon>
        <taxon>Chordata</taxon>
        <taxon>Craniata</taxon>
        <taxon>Vertebrata</taxon>
        <taxon>Euteleostomi</taxon>
        <taxon>Mammalia</taxon>
        <taxon>Eutheria</taxon>
        <taxon>Laurasiatheria</taxon>
        <taxon>Artiodactyla</taxon>
        <taxon>Tylopoda</taxon>
        <taxon>Camelidae</taxon>
        <taxon>Camelus</taxon>
    </lineage>
</organism>
<dbReference type="SUPFAM" id="SSF103473">
    <property type="entry name" value="MFS general substrate transporter"/>
    <property type="match status" value="1"/>
</dbReference>
<evidence type="ECO:0000313" key="13">
    <source>
        <dbReference type="RefSeq" id="XP_032345116.1"/>
    </source>
</evidence>
<proteinExistence type="inferred from homology"/>
<feature type="transmembrane region" description="Helical" evidence="9">
    <location>
        <begin position="139"/>
        <end position="160"/>
    </location>
</feature>
<evidence type="ECO:0000313" key="11">
    <source>
        <dbReference type="RefSeq" id="XP_032345014.1"/>
    </source>
</evidence>
<comment type="subcellular location">
    <subcellularLocation>
        <location evidence="7">Cell membrane</location>
        <topology evidence="7">Multi-pass membrane protein</topology>
    </subcellularLocation>
    <subcellularLocation>
        <location evidence="7">Apical cell membrane</location>
    </subcellularLocation>
    <subcellularLocation>
        <location evidence="7">Basolateral cell membrane</location>
    </subcellularLocation>
    <subcellularLocation>
        <location evidence="1">Membrane</location>
        <topology evidence="1">Multi-pass membrane protein</topology>
    </subcellularLocation>
</comment>
<dbReference type="Proteomes" id="UP000694856">
    <property type="component" value="Chromosome 1"/>
</dbReference>
<feature type="region of interest" description="Disordered" evidence="8">
    <location>
        <begin position="539"/>
        <end position="559"/>
    </location>
</feature>
<evidence type="ECO:0000256" key="4">
    <source>
        <dbReference type="ARBA" id="ARBA00022692"/>
    </source>
</evidence>
<dbReference type="InterPro" id="IPR036259">
    <property type="entry name" value="MFS_trans_sf"/>
</dbReference>
<keyword evidence="10" id="KW-1185">Reference proteome</keyword>
<evidence type="ECO:0000313" key="14">
    <source>
        <dbReference type="RefSeq" id="XP_032345184.1"/>
    </source>
</evidence>
<keyword evidence="7" id="KW-0050">Antiport</keyword>
<reference evidence="12 14" key="1">
    <citation type="submission" date="2025-04" db="UniProtKB">
        <authorList>
            <consortium name="RefSeq"/>
        </authorList>
    </citation>
    <scope>IDENTIFICATION</scope>
    <source>
        <tissue evidence="12 14">Ear skin</tissue>
    </source>
</reference>
<dbReference type="CDD" id="cd06174">
    <property type="entry name" value="MFS"/>
    <property type="match status" value="1"/>
</dbReference>